<sequence>MKNIFNLITKLNLLLLLLFALGCTDNDVEPLFEQSIKERTDEFIANYQEILTKPENGWVGVYSPNNSFGGAYTMVMDFDENGNVKINSDYETGGQDNTITYRLDKTLKIELVLETYAVFHEIFSLNDNSNQGEFVFNILSATSEEIVLESKLDYGDDITIFTLRPAAADSINFDQVYESAEQIEGDGTESVFRNILLNDEVIATFDYNNSSRLATISYIKEDVTISVSAPIAITATGFSFLKPIDVNGTSLISFEYNETDNVYENIDQGLVILYDNIPGLPLATPAFAGYANLRYNYVDTERSSTAFNDLYAKTQEDFTNANGGRTIYRFYLYNILPDATGDPYLSIQYLSGSSSYSMNYYLERQIVDGKMYFEVTGQSGNADSRGATVVELVDAIVTSASGFYMKYDGTFSTYTNPTVTMINGDNTKYAINYYQWGVLIF</sequence>
<dbReference type="RefSeq" id="WP_042499193.1">
    <property type="nucleotide sequence ID" value="NZ_BBNU01000012.1"/>
</dbReference>
<keyword evidence="1" id="KW-0732">Signal</keyword>
<evidence type="ECO:0000313" key="2">
    <source>
        <dbReference type="EMBL" id="GAL80865.1"/>
    </source>
</evidence>
<dbReference type="PROSITE" id="PS51257">
    <property type="entry name" value="PROKAR_LIPOPROTEIN"/>
    <property type="match status" value="1"/>
</dbReference>
<protein>
    <recommendedName>
        <fullName evidence="4">DUF4302 domain-containing protein</fullName>
    </recommendedName>
</protein>
<dbReference type="InterPro" id="IPR025396">
    <property type="entry name" value="DUF4302"/>
</dbReference>
<name>A0A090WUQ5_9FLAO</name>
<dbReference type="Pfam" id="PF14135">
    <property type="entry name" value="DUF4302"/>
    <property type="match status" value="1"/>
</dbReference>
<feature type="signal peptide" evidence="1">
    <location>
        <begin position="1"/>
        <end position="25"/>
    </location>
</feature>
<proteinExistence type="predicted"/>
<gene>
    <name evidence="2" type="ORF">JCM19274_1491</name>
</gene>
<reference evidence="2 3" key="1">
    <citation type="journal article" date="2014" name="Genome Announc.">
        <title>Draft Genome Sequences of Marine Flavobacterium Algibacter lectus Strains SS8 and NR4.</title>
        <authorList>
            <person name="Takatani N."/>
            <person name="Nakanishi M."/>
            <person name="Meirelles P."/>
            <person name="Mino S."/>
            <person name="Suda W."/>
            <person name="Oshima K."/>
            <person name="Hattori M."/>
            <person name="Ohkuma M."/>
            <person name="Hosokawa M."/>
            <person name="Miyashita K."/>
            <person name="Thompson F.L."/>
            <person name="Niwa A."/>
            <person name="Sawabe T."/>
            <person name="Sawabe T."/>
        </authorList>
    </citation>
    <scope>NUCLEOTIDE SEQUENCE [LARGE SCALE GENOMIC DNA]</scope>
    <source>
        <strain evidence="3">JCM19274</strain>
    </source>
</reference>
<organism evidence="2 3">
    <name type="scientific">Algibacter lectus</name>
    <dbReference type="NCBI Taxonomy" id="221126"/>
    <lineage>
        <taxon>Bacteria</taxon>
        <taxon>Pseudomonadati</taxon>
        <taxon>Bacteroidota</taxon>
        <taxon>Flavobacteriia</taxon>
        <taxon>Flavobacteriales</taxon>
        <taxon>Flavobacteriaceae</taxon>
        <taxon>Algibacter</taxon>
    </lineage>
</organism>
<dbReference type="AlphaFoldDB" id="A0A090WUQ5"/>
<evidence type="ECO:0000256" key="1">
    <source>
        <dbReference type="SAM" id="SignalP"/>
    </source>
</evidence>
<evidence type="ECO:0008006" key="4">
    <source>
        <dbReference type="Google" id="ProtNLM"/>
    </source>
</evidence>
<accession>A0A090WUQ5</accession>
<dbReference type="STRING" id="221126.SAMN04489722_109116"/>
<dbReference type="EMBL" id="BBNU01000012">
    <property type="protein sequence ID" value="GAL80865.1"/>
    <property type="molecule type" value="Genomic_DNA"/>
</dbReference>
<dbReference type="Proteomes" id="UP000029643">
    <property type="component" value="Unassembled WGS sequence"/>
</dbReference>
<comment type="caution">
    <text evidence="2">The sequence shown here is derived from an EMBL/GenBank/DDBJ whole genome shotgun (WGS) entry which is preliminary data.</text>
</comment>
<feature type="chain" id="PRO_5001868592" description="DUF4302 domain-containing protein" evidence="1">
    <location>
        <begin position="26"/>
        <end position="441"/>
    </location>
</feature>
<evidence type="ECO:0000313" key="3">
    <source>
        <dbReference type="Proteomes" id="UP000029643"/>
    </source>
</evidence>